<dbReference type="OrthoDB" id="669963at2759"/>
<dbReference type="PANTHER" id="PTHR10302:SF23">
    <property type="entry name" value="PROTEIN OSB4, CHLOROPLASTIC"/>
    <property type="match status" value="1"/>
</dbReference>
<dbReference type="SUPFAM" id="SSF50249">
    <property type="entry name" value="Nucleic acid-binding proteins"/>
    <property type="match status" value="1"/>
</dbReference>
<dbReference type="Proteomes" id="UP001165190">
    <property type="component" value="Unassembled WGS sequence"/>
</dbReference>
<keyword evidence="5" id="KW-1185">Reference proteome</keyword>
<gene>
    <name evidence="4" type="ORF">HRI_004493200</name>
</gene>
<dbReference type="InterPro" id="IPR012340">
    <property type="entry name" value="NA-bd_OB-fold"/>
</dbReference>
<accession>A0A9W7J532</accession>
<proteinExistence type="predicted"/>
<evidence type="ECO:0000313" key="4">
    <source>
        <dbReference type="EMBL" id="GMJ08240.1"/>
    </source>
</evidence>
<feature type="region of interest" description="Disordered" evidence="3">
    <location>
        <begin position="36"/>
        <end position="56"/>
    </location>
</feature>
<name>A0A9W7J532_HIBTR</name>
<sequence length="338" mass="38201">MNSLVKMTTSQSHQATRRWLASQSFFYSTITSRLTKSAKPSDSKPPEAPPPPPQDWLKPSTIPYQSKVANSVALSGYIHKPVQFKAAPDGKFWADTVISQNPSSNAPPLCIRIIFEGDLAHVAAFHLKENDHVYIDGQLSADPPSSGATQNQANVQVMVRSINFVDESPPKKKSNAPPKEEMTLTYSARTKGGTEIAADAWRDLLDNPKEWRDYRQLKLNGLVKPNYPDFKCKDGVRALWLVSAPKWVVPSLEGVEFDIPSYKSIPIKKSRDEPWKDLVENPSMWWDNRLDKINGKVKEKFPDFKHRENGTALWVSDLPTWAESKLPPLKSKKWDRKP</sequence>
<evidence type="ECO:0000313" key="5">
    <source>
        <dbReference type="Proteomes" id="UP001165190"/>
    </source>
</evidence>
<dbReference type="Gene3D" id="2.40.50.140">
    <property type="entry name" value="Nucleic acid-binding proteins"/>
    <property type="match status" value="1"/>
</dbReference>
<evidence type="ECO:0000256" key="2">
    <source>
        <dbReference type="PROSITE-ProRule" id="PRU00252"/>
    </source>
</evidence>
<dbReference type="GO" id="GO:0006264">
    <property type="term" value="P:mitochondrial DNA replication"/>
    <property type="evidence" value="ECO:0007669"/>
    <property type="project" value="TreeGrafter"/>
</dbReference>
<organism evidence="4 5">
    <name type="scientific">Hibiscus trionum</name>
    <name type="common">Flower of an hour</name>
    <dbReference type="NCBI Taxonomy" id="183268"/>
    <lineage>
        <taxon>Eukaryota</taxon>
        <taxon>Viridiplantae</taxon>
        <taxon>Streptophyta</taxon>
        <taxon>Embryophyta</taxon>
        <taxon>Tracheophyta</taxon>
        <taxon>Spermatophyta</taxon>
        <taxon>Magnoliopsida</taxon>
        <taxon>eudicotyledons</taxon>
        <taxon>Gunneridae</taxon>
        <taxon>Pentapetalae</taxon>
        <taxon>rosids</taxon>
        <taxon>malvids</taxon>
        <taxon>Malvales</taxon>
        <taxon>Malvaceae</taxon>
        <taxon>Malvoideae</taxon>
        <taxon>Hibiscus</taxon>
    </lineage>
</organism>
<reference evidence="4" key="1">
    <citation type="submission" date="2023-05" db="EMBL/GenBank/DDBJ databases">
        <title>Genome and transcriptome analyses reveal genes involved in the formation of fine ridges on petal epidermal cells in Hibiscus trionum.</title>
        <authorList>
            <person name="Koshimizu S."/>
            <person name="Masuda S."/>
            <person name="Ishii T."/>
            <person name="Shirasu K."/>
            <person name="Hoshino A."/>
            <person name="Arita M."/>
        </authorList>
    </citation>
    <scope>NUCLEOTIDE SEQUENCE</scope>
    <source>
        <strain evidence="4">Hamamatsu line</strain>
    </source>
</reference>
<protein>
    <submittedName>
        <fullName evidence="4">Plastid transcriptionally active 9, ORGANELLAR SINGLE-STRANDED DNA BINDING PROTEIN 2</fullName>
    </submittedName>
</protein>
<dbReference type="InterPro" id="IPR011344">
    <property type="entry name" value="ssDNA-bd"/>
</dbReference>
<dbReference type="GO" id="GO:0042645">
    <property type="term" value="C:mitochondrial nucleoid"/>
    <property type="evidence" value="ECO:0007669"/>
    <property type="project" value="TreeGrafter"/>
</dbReference>
<dbReference type="AlphaFoldDB" id="A0A9W7J532"/>
<comment type="caution">
    <text evidence="4">The sequence shown here is derived from an EMBL/GenBank/DDBJ whole genome shotgun (WGS) entry which is preliminary data.</text>
</comment>
<dbReference type="PROSITE" id="PS50935">
    <property type="entry name" value="SSB"/>
    <property type="match status" value="1"/>
</dbReference>
<dbReference type="PANTHER" id="PTHR10302">
    <property type="entry name" value="SINGLE-STRANDED DNA-BINDING PROTEIN"/>
    <property type="match status" value="1"/>
</dbReference>
<evidence type="ECO:0000256" key="1">
    <source>
        <dbReference type="ARBA" id="ARBA00023125"/>
    </source>
</evidence>
<keyword evidence="1 2" id="KW-0238">DNA-binding</keyword>
<dbReference type="GO" id="GO:0003697">
    <property type="term" value="F:single-stranded DNA binding"/>
    <property type="evidence" value="ECO:0007669"/>
    <property type="project" value="InterPro"/>
</dbReference>
<dbReference type="EMBL" id="BSYR01000050">
    <property type="protein sequence ID" value="GMJ08240.1"/>
    <property type="molecule type" value="Genomic_DNA"/>
</dbReference>
<dbReference type="InterPro" id="IPR000424">
    <property type="entry name" value="Primosome_PriB/ssb"/>
</dbReference>
<evidence type="ECO:0000256" key="3">
    <source>
        <dbReference type="SAM" id="MobiDB-lite"/>
    </source>
</evidence>